<accession>A0A2T9YAC2</accession>
<feature type="compositionally biased region" description="Polar residues" evidence="1">
    <location>
        <begin position="71"/>
        <end position="86"/>
    </location>
</feature>
<gene>
    <name evidence="2" type="ORF">BB559_005162</name>
</gene>
<evidence type="ECO:0000313" key="2">
    <source>
        <dbReference type="EMBL" id="PVU89282.1"/>
    </source>
</evidence>
<reference evidence="2 3" key="1">
    <citation type="journal article" date="2018" name="MBio">
        <title>Comparative Genomics Reveals the Core Gene Toolbox for the Fungus-Insect Symbiosis.</title>
        <authorList>
            <person name="Wang Y."/>
            <person name="Stata M."/>
            <person name="Wang W."/>
            <person name="Stajich J.E."/>
            <person name="White M.M."/>
            <person name="Moncalvo J.M."/>
        </authorList>
    </citation>
    <scope>NUCLEOTIDE SEQUENCE [LARGE SCALE GENOMIC DNA]</scope>
    <source>
        <strain evidence="2 3">AUS-77-4</strain>
    </source>
</reference>
<dbReference type="Proteomes" id="UP000245699">
    <property type="component" value="Unassembled WGS sequence"/>
</dbReference>
<keyword evidence="3" id="KW-1185">Reference proteome</keyword>
<organism evidence="2 3">
    <name type="scientific">Furculomyces boomerangus</name>
    <dbReference type="NCBI Taxonomy" id="61424"/>
    <lineage>
        <taxon>Eukaryota</taxon>
        <taxon>Fungi</taxon>
        <taxon>Fungi incertae sedis</taxon>
        <taxon>Zoopagomycota</taxon>
        <taxon>Kickxellomycotina</taxon>
        <taxon>Harpellomycetes</taxon>
        <taxon>Harpellales</taxon>
        <taxon>Harpellaceae</taxon>
        <taxon>Furculomyces</taxon>
    </lineage>
</organism>
<proteinExistence type="predicted"/>
<evidence type="ECO:0000313" key="3">
    <source>
        <dbReference type="Proteomes" id="UP000245699"/>
    </source>
</evidence>
<evidence type="ECO:0000256" key="1">
    <source>
        <dbReference type="SAM" id="MobiDB-lite"/>
    </source>
</evidence>
<name>A0A2T9YAC2_9FUNG</name>
<comment type="caution">
    <text evidence="2">The sequence shown here is derived from an EMBL/GenBank/DDBJ whole genome shotgun (WGS) entry which is preliminary data.</text>
</comment>
<dbReference type="AlphaFoldDB" id="A0A2T9YAC2"/>
<sequence length="271" mass="31135">MVLSWRKLIEFQTQLQESPSIAPVEIFVEKNGADIEDLNRGLKRLAEVISNTVADNKSVWNNNQFQKDGHQVTTNKGQRFTTGSIKNNKDRKDISEEPGQLYRKISGNVCGTFTDFLMLRRLTIISAGNVGIGVFTGASNTYGGSFGLTILYSLVESNRKLMHINAKELLLIIDLFGQKYNTGIYQEVWGTKYMNLLEMSRKFGITVWSQTRNHRRCTSRQLLTWRCTKQTDHSNRMVNRSQDICYDRPTIWPTQHRSICVSEEQENRSTL</sequence>
<protein>
    <submittedName>
        <fullName evidence="2">Uncharacterized protein</fullName>
    </submittedName>
</protein>
<dbReference type="EMBL" id="MBFT01000558">
    <property type="protein sequence ID" value="PVU89282.1"/>
    <property type="molecule type" value="Genomic_DNA"/>
</dbReference>
<feature type="region of interest" description="Disordered" evidence="1">
    <location>
        <begin position="71"/>
        <end position="93"/>
    </location>
</feature>